<gene>
    <name evidence="1" type="ORF">D2917_28350</name>
</gene>
<accession>A0A5P3VPU1</accession>
<dbReference type="RefSeq" id="WP_151072620.1">
    <property type="nucleotide sequence ID" value="NZ_CP032519.1"/>
</dbReference>
<protein>
    <submittedName>
        <fullName evidence="1">Uncharacterized protein</fullName>
    </submittedName>
</protein>
<sequence>MYAMSDLAAPSGNRQPIIQPSRQRVLLRYWGFSEQEAAGLLPDLPDLGGRLNWSIDAKAASRPNVVIHLVDATRLSGDSGGARWNAMGPVEAMQKAFRRGASEVALVLGSTHHLPSRRQGCWILSGTRSLATSLEILTRTMVEPLLVAPGERPWSIHALAATNSLCVLSKETSPDRDALAHRVMDVVRTALNFSCVTPVRVVVAASAHVMDDVASLNPLMRERLRMFRRPPSALDLSAEVLVAYPWPEHLPGA</sequence>
<dbReference type="EMBL" id="CP032519">
    <property type="protein sequence ID" value="QEZ47988.1"/>
    <property type="molecule type" value="Genomic_DNA"/>
</dbReference>
<dbReference type="Proteomes" id="UP000325743">
    <property type="component" value="Chromosome 2"/>
</dbReference>
<evidence type="ECO:0000313" key="2">
    <source>
        <dbReference type="Proteomes" id="UP000325743"/>
    </source>
</evidence>
<organism evidence="1 2">
    <name type="scientific">Cupriavidus oxalaticus</name>
    <dbReference type="NCBI Taxonomy" id="96344"/>
    <lineage>
        <taxon>Bacteria</taxon>
        <taxon>Pseudomonadati</taxon>
        <taxon>Pseudomonadota</taxon>
        <taxon>Betaproteobacteria</taxon>
        <taxon>Burkholderiales</taxon>
        <taxon>Burkholderiaceae</taxon>
        <taxon>Cupriavidus</taxon>
    </lineage>
</organism>
<proteinExistence type="predicted"/>
<name>A0A5P3VPU1_9BURK</name>
<reference evidence="1 2" key="1">
    <citation type="submission" date="2018-09" db="EMBL/GenBank/DDBJ databases">
        <title>Complete genome sequence of Cupriavidus oxalaticus T2, a bacterium capable of phenol tolerance and degradation.</title>
        <authorList>
            <person name="Yan J."/>
        </authorList>
    </citation>
    <scope>NUCLEOTIDE SEQUENCE [LARGE SCALE GENOMIC DNA]</scope>
    <source>
        <strain evidence="1 2">T2</strain>
    </source>
</reference>
<dbReference type="AlphaFoldDB" id="A0A5P3VPU1"/>
<evidence type="ECO:0000313" key="1">
    <source>
        <dbReference type="EMBL" id="QEZ47988.1"/>
    </source>
</evidence>